<name>A0A3S1B1P9_ELYCH</name>
<keyword evidence="3" id="KW-1185">Reference proteome</keyword>
<dbReference type="Proteomes" id="UP000271974">
    <property type="component" value="Unassembled WGS sequence"/>
</dbReference>
<feature type="region of interest" description="Disordered" evidence="1">
    <location>
        <begin position="325"/>
        <end position="355"/>
    </location>
</feature>
<dbReference type="AlphaFoldDB" id="A0A3S1B1P9"/>
<dbReference type="OrthoDB" id="6158815at2759"/>
<dbReference type="STRING" id="188477.A0A3S1B1P9"/>
<comment type="caution">
    <text evidence="2">The sequence shown here is derived from an EMBL/GenBank/DDBJ whole genome shotgun (WGS) entry which is preliminary data.</text>
</comment>
<sequence>MSSDVYKRLAQFTLARTVTELLMYANHSINFFLYCATGQKFRQQVLTVLQVLCSRANIGRAFHRPGRGRAGGRDGPKDGRYYDADGSSCGGGTNLGRGCYRSSLSAHRTSATGLAVQEGLRVELGGRQVSPCPARRLSSYNNDVSHTYMEPDLIESPPRYDPGNMTKSQVNHAVVGEHPVNSQVLCERGPNCKAEGNLVAVGRGCGSLNAAVAARNLSNGGRGVTGTSCFSNSSKSQGCYRMCAIGPVRNCSGHHGNSITGHEDRSNDVVNCDQRLNNGTPPEPDLGSKDPWSLFKSEVIEIRENCCERKSPGVFKPFKSVSLFKKRSSKRKENKRRTSSGYPSSSAGRTEEHCSGTRFKNCRGSNSCGNVAGSSAGKSASFHGCKLHYYSNKRPTVKSKPADPSAAGHHNAKNDNEYVLLTPEMRWCDSSTSLA</sequence>
<organism evidence="2 3">
    <name type="scientific">Elysia chlorotica</name>
    <name type="common">Eastern emerald elysia</name>
    <name type="synonym">Sea slug</name>
    <dbReference type="NCBI Taxonomy" id="188477"/>
    <lineage>
        <taxon>Eukaryota</taxon>
        <taxon>Metazoa</taxon>
        <taxon>Spiralia</taxon>
        <taxon>Lophotrochozoa</taxon>
        <taxon>Mollusca</taxon>
        <taxon>Gastropoda</taxon>
        <taxon>Heterobranchia</taxon>
        <taxon>Euthyneura</taxon>
        <taxon>Panpulmonata</taxon>
        <taxon>Sacoglossa</taxon>
        <taxon>Placobranchoidea</taxon>
        <taxon>Plakobranchidae</taxon>
        <taxon>Elysia</taxon>
    </lineage>
</organism>
<feature type="compositionally biased region" description="Basic residues" evidence="1">
    <location>
        <begin position="325"/>
        <end position="338"/>
    </location>
</feature>
<dbReference type="EMBL" id="RQTK01001008">
    <property type="protein sequence ID" value="RUS72857.1"/>
    <property type="molecule type" value="Genomic_DNA"/>
</dbReference>
<feature type="region of interest" description="Disordered" evidence="1">
    <location>
        <begin position="396"/>
        <end position="415"/>
    </location>
</feature>
<evidence type="ECO:0000256" key="1">
    <source>
        <dbReference type="SAM" id="MobiDB-lite"/>
    </source>
</evidence>
<dbReference type="Gene3D" id="1.20.1070.10">
    <property type="entry name" value="Rhodopsin 7-helix transmembrane proteins"/>
    <property type="match status" value="1"/>
</dbReference>
<accession>A0A3S1B1P9</accession>
<proteinExistence type="predicted"/>
<evidence type="ECO:0000313" key="3">
    <source>
        <dbReference type="Proteomes" id="UP000271974"/>
    </source>
</evidence>
<feature type="region of interest" description="Disordered" evidence="1">
    <location>
        <begin position="259"/>
        <end position="290"/>
    </location>
</feature>
<dbReference type="SUPFAM" id="SSF81321">
    <property type="entry name" value="Family A G protein-coupled receptor-like"/>
    <property type="match status" value="1"/>
</dbReference>
<evidence type="ECO:0000313" key="2">
    <source>
        <dbReference type="EMBL" id="RUS72857.1"/>
    </source>
</evidence>
<protein>
    <submittedName>
        <fullName evidence="2">Uncharacterized protein</fullName>
    </submittedName>
</protein>
<reference evidence="2 3" key="1">
    <citation type="submission" date="2019-01" db="EMBL/GenBank/DDBJ databases">
        <title>A draft genome assembly of the solar-powered sea slug Elysia chlorotica.</title>
        <authorList>
            <person name="Cai H."/>
            <person name="Li Q."/>
            <person name="Fang X."/>
            <person name="Li J."/>
            <person name="Curtis N.E."/>
            <person name="Altenburger A."/>
            <person name="Shibata T."/>
            <person name="Feng M."/>
            <person name="Maeda T."/>
            <person name="Schwartz J.A."/>
            <person name="Shigenobu S."/>
            <person name="Lundholm N."/>
            <person name="Nishiyama T."/>
            <person name="Yang H."/>
            <person name="Hasebe M."/>
            <person name="Li S."/>
            <person name="Pierce S.K."/>
            <person name="Wang J."/>
        </authorList>
    </citation>
    <scope>NUCLEOTIDE SEQUENCE [LARGE SCALE GENOMIC DNA]</scope>
    <source>
        <strain evidence="2">EC2010</strain>
        <tissue evidence="2">Whole organism of an adult</tissue>
    </source>
</reference>
<gene>
    <name evidence="2" type="ORF">EGW08_019380</name>
</gene>